<proteinExistence type="predicted"/>
<feature type="transmembrane region" description="Helical" evidence="1">
    <location>
        <begin position="169"/>
        <end position="190"/>
    </location>
</feature>
<dbReference type="AlphaFoldDB" id="A0A1F6AXT3"/>
<feature type="transmembrane region" description="Helical" evidence="1">
    <location>
        <begin position="142"/>
        <end position="162"/>
    </location>
</feature>
<protein>
    <recommendedName>
        <fullName evidence="4">Membrane protein 6-pyruvoyl-tetrahydropterin synthase-related domain-containing protein</fullName>
    </recommendedName>
</protein>
<feature type="transmembrane region" description="Helical" evidence="1">
    <location>
        <begin position="265"/>
        <end position="285"/>
    </location>
</feature>
<accession>A0A1F6AXT3</accession>
<feature type="transmembrane region" description="Helical" evidence="1">
    <location>
        <begin position="403"/>
        <end position="421"/>
    </location>
</feature>
<evidence type="ECO:0000313" key="2">
    <source>
        <dbReference type="EMBL" id="OGG29489.1"/>
    </source>
</evidence>
<keyword evidence="1" id="KW-0472">Membrane</keyword>
<reference evidence="2 3" key="1">
    <citation type="journal article" date="2016" name="Nat. Commun.">
        <title>Thousands of microbial genomes shed light on interconnected biogeochemical processes in an aquifer system.</title>
        <authorList>
            <person name="Anantharaman K."/>
            <person name="Brown C.T."/>
            <person name="Hug L.A."/>
            <person name="Sharon I."/>
            <person name="Castelle C.J."/>
            <person name="Probst A.J."/>
            <person name="Thomas B.C."/>
            <person name="Singh A."/>
            <person name="Wilkins M.J."/>
            <person name="Karaoz U."/>
            <person name="Brodie E.L."/>
            <person name="Williams K.H."/>
            <person name="Hubbard S.S."/>
            <person name="Banfield J.F."/>
        </authorList>
    </citation>
    <scope>NUCLEOTIDE SEQUENCE [LARGE SCALE GENOMIC DNA]</scope>
</reference>
<keyword evidence="1" id="KW-0812">Transmembrane</keyword>
<feature type="transmembrane region" description="Helical" evidence="1">
    <location>
        <begin position="373"/>
        <end position="396"/>
    </location>
</feature>
<dbReference type="Proteomes" id="UP000178461">
    <property type="component" value="Unassembled WGS sequence"/>
</dbReference>
<evidence type="ECO:0008006" key="4">
    <source>
        <dbReference type="Google" id="ProtNLM"/>
    </source>
</evidence>
<feature type="transmembrane region" description="Helical" evidence="1">
    <location>
        <begin position="202"/>
        <end position="220"/>
    </location>
</feature>
<feature type="transmembrane region" description="Helical" evidence="1">
    <location>
        <begin position="7"/>
        <end position="24"/>
    </location>
</feature>
<organism evidence="2 3">
    <name type="scientific">Candidatus Gottesmanbacteria bacterium RIFCSPLOWO2_01_FULL_46_21</name>
    <dbReference type="NCBI Taxonomy" id="1798393"/>
    <lineage>
        <taxon>Bacteria</taxon>
        <taxon>Candidatus Gottesmaniibacteriota</taxon>
    </lineage>
</organism>
<feature type="transmembrane region" description="Helical" evidence="1">
    <location>
        <begin position="746"/>
        <end position="768"/>
    </location>
</feature>
<evidence type="ECO:0000256" key="1">
    <source>
        <dbReference type="SAM" id="Phobius"/>
    </source>
</evidence>
<gene>
    <name evidence="2" type="ORF">A2971_02240</name>
</gene>
<keyword evidence="1" id="KW-1133">Transmembrane helix</keyword>
<feature type="transmembrane region" description="Helical" evidence="1">
    <location>
        <begin position="232"/>
        <end position="259"/>
    </location>
</feature>
<name>A0A1F6AXT3_9BACT</name>
<dbReference type="EMBL" id="MFJW01000023">
    <property type="protein sequence ID" value="OGG29489.1"/>
    <property type="molecule type" value="Genomic_DNA"/>
</dbReference>
<feature type="transmembrane region" description="Helical" evidence="1">
    <location>
        <begin position="329"/>
        <end position="353"/>
    </location>
</feature>
<evidence type="ECO:0000313" key="3">
    <source>
        <dbReference type="Proteomes" id="UP000178461"/>
    </source>
</evidence>
<comment type="caution">
    <text evidence="2">The sequence shown here is derived from an EMBL/GenBank/DDBJ whole genome shotgun (WGS) entry which is preliminary data.</text>
</comment>
<sequence>MKNLEKIISIGMLLFAVGFNLWLYRLEPTSLVDPNDNAFQFALVDRTNQIWDFAQQRCATENGKRKTANGVFNPMRFPFTFCLFQFTFLLDHWVPNWAEGYNLPYYYSHIPQIAIVSSYRLLTFFSQFQISNFKFQISLFTYYHWVIYLLMSLFPVSVFLALRVIKLPWLATGIGAVLASQISTDGLYGLDPPSFLFRGWGLSSQLFAMIWLPLAIAYAWKYISEGTSFMKAVFFLVATTMGHLGIGYIALLSLLPLGLAKPKKLVLLGATVLFFLSYWIVPIFLTNDYHNVSFWDPVWKFDSFGWRLTMDRLFNGELFDWGRFPTITLLVFVGLFVSRPFGLLFVFWLLLYFGRATWGGLIDLVPGMSEFHLSRFIVGLHLAGLFLIPIAISWLVSFVPKQFPRVFCYFVILLLCYFVIYPQTIRYAQHNDFLIKQANENYKKVLPDLDTLFSVFKELPPGRIYPGRGGNWGKDFKVAETTMFMHLSTYGLPVTLWLPETWSPNSDVEQYFNDNYLSHYALFGIRYVVTPPSVSPKPFWKLLKETTTWKLYSVIPASEPESRQDQNWIPGQARDDNTGAYIAGGVRPAIVSSSKLNYINLVHLWIQSEAHEKGLYPELTFAKDFPRKTGLPNFRMLDEVTYQVPDGSTHNLFTEPPVYMTGTEPDVKILSESREADMIFHAKVEVGKNCTECIVVLRQSSHPNWQVTIDGKPTDHITVFPFYVAVGVSPGTHEIIFSYQPSGLKIFLLVLEMGTVLGLIVLWIRAIFSTTVKITR</sequence>